<dbReference type="Proteomes" id="UP000594028">
    <property type="component" value="Segment"/>
</dbReference>
<reference evidence="2 3" key="1">
    <citation type="submission" date="2020-07" db="EMBL/GenBank/DDBJ databases">
        <title>Taxonomic proposal: Crassvirales, a new order of highly abundant and diverse bacterial viruses.</title>
        <authorList>
            <person name="Shkoporov A.N."/>
            <person name="Stockdale S.R."/>
            <person name="Guerin E."/>
            <person name="Ross R.P."/>
            <person name="Hill C."/>
        </authorList>
    </citation>
    <scope>NUCLEOTIDE SEQUENCE [LARGE SCALE GENOMIC DNA]</scope>
</reference>
<proteinExistence type="predicted"/>
<feature type="compositionally biased region" description="Acidic residues" evidence="1">
    <location>
        <begin position="50"/>
        <end position="60"/>
    </location>
</feature>
<accession>A0A7M1RTC5</accession>
<keyword evidence="3" id="KW-1185">Reference proteome</keyword>
<dbReference type="EMBL" id="MT774408">
    <property type="protein sequence ID" value="QOR57643.1"/>
    <property type="molecule type" value="Genomic_DNA"/>
</dbReference>
<dbReference type="GeneID" id="65131796"/>
<evidence type="ECO:0000256" key="1">
    <source>
        <dbReference type="SAM" id="MobiDB-lite"/>
    </source>
</evidence>
<organism evidence="2 3">
    <name type="scientific">uncultured phage cr130_1</name>
    <dbReference type="NCBI Taxonomy" id="2772092"/>
    <lineage>
        <taxon>Viruses</taxon>
        <taxon>Duplodnaviria</taxon>
        <taxon>Heunggongvirae</taxon>
        <taxon>Uroviricota</taxon>
        <taxon>Caudoviricetes</taxon>
        <taxon>Crassvirales</taxon>
        <taxon>Suoliviridae</taxon>
        <taxon>Oafivirinae</taxon>
        <taxon>Chuhaivirus</taxon>
        <taxon>Chuhaivirus simiae</taxon>
    </lineage>
</organism>
<evidence type="ECO:0000313" key="3">
    <source>
        <dbReference type="Proteomes" id="UP000594028"/>
    </source>
</evidence>
<name>A0A7M1RTC5_9CAUD</name>
<feature type="compositionally biased region" description="Polar residues" evidence="1">
    <location>
        <begin position="70"/>
        <end position="89"/>
    </location>
</feature>
<evidence type="ECO:0000313" key="2">
    <source>
        <dbReference type="EMBL" id="QOR57643.1"/>
    </source>
</evidence>
<feature type="region of interest" description="Disordered" evidence="1">
    <location>
        <begin position="1"/>
        <end position="92"/>
    </location>
</feature>
<sequence length="380" mass="43511">MNKDTTKPTAFDSLLSSVYGDPAEGTSKTDMDIANEFENTVEDKMPADNPAEEINADDTDPSAKDDDSTIPQNTINNNQKETPVETTDNIAEPSDDDVREAEQVGLFFDAIGQSLGWNMDDIKEEDRPLTVEDLTDYIREVVDQNSVPQYADERVQQLDEYVKNGGKFEDFYGKQQTSLAYDNLDMDDETNQKNVISELLRYNGYTDEQIKNKIERYEDADMLEEESEDALSRLKTIKKQQIEYEQQQLLLYMQQQEEQLKAFYTQCMNQINNLQSIQGIQIPASDRAKLADYIFNVDQDGISKFQKDYNDQDKFINNLLTTAYITMKGDSLITTAKRDGESSATEKLRKILRHSSRNRSTYNTEEKPKSAVELASKFFS</sequence>
<feature type="region of interest" description="Disordered" evidence="1">
    <location>
        <begin position="344"/>
        <end position="368"/>
    </location>
</feature>
<protein>
    <submittedName>
        <fullName evidence="2">Regulatory protein</fullName>
    </submittedName>
</protein>
<dbReference type="KEGG" id="vg:65131796"/>
<dbReference type="RefSeq" id="YP_010113283.1">
    <property type="nucleotide sequence ID" value="NC_055901.1"/>
</dbReference>